<sequence>MTKFRIVEVIEKSGTPDRKYHWIIEQKKLFGWKEIGQDEGPRYKNIIHKSYEEAELYLLDNYTAYGVCRKYGNVYTYNSYTYYM</sequence>
<organism evidence="1">
    <name type="scientific">uncultured Caudovirales phage</name>
    <dbReference type="NCBI Taxonomy" id="2100421"/>
    <lineage>
        <taxon>Viruses</taxon>
        <taxon>Duplodnaviria</taxon>
        <taxon>Heunggongvirae</taxon>
        <taxon>Uroviricota</taxon>
        <taxon>Caudoviricetes</taxon>
        <taxon>Peduoviridae</taxon>
        <taxon>Maltschvirus</taxon>
        <taxon>Maltschvirus maltsch</taxon>
    </lineage>
</organism>
<dbReference type="EMBL" id="LR796235">
    <property type="protein sequence ID" value="CAB4130038.1"/>
    <property type="molecule type" value="Genomic_DNA"/>
</dbReference>
<evidence type="ECO:0000313" key="1">
    <source>
        <dbReference type="EMBL" id="CAB4130038.1"/>
    </source>
</evidence>
<protein>
    <submittedName>
        <fullName evidence="1">Uncharacterized protein</fullName>
    </submittedName>
</protein>
<accession>A0A6J5L5L7</accession>
<reference evidence="1" key="1">
    <citation type="submission" date="2020-04" db="EMBL/GenBank/DDBJ databases">
        <authorList>
            <person name="Chiriac C."/>
            <person name="Salcher M."/>
            <person name="Ghai R."/>
            <person name="Kavagutti S V."/>
        </authorList>
    </citation>
    <scope>NUCLEOTIDE SEQUENCE</scope>
</reference>
<name>A0A6J5L5L7_9CAUD</name>
<gene>
    <name evidence="1" type="ORF">UFOVP117_224</name>
</gene>
<proteinExistence type="predicted"/>